<evidence type="ECO:0000313" key="2">
    <source>
        <dbReference type="Proteomes" id="UP000698800"/>
    </source>
</evidence>
<gene>
    <name evidence="1" type="ORF">FGG08_000473</name>
</gene>
<evidence type="ECO:0000313" key="1">
    <source>
        <dbReference type="EMBL" id="KAH0545472.1"/>
    </source>
</evidence>
<dbReference type="AlphaFoldDB" id="A0A9P8L6V3"/>
<sequence>MDGLRAAARVITVAQVSDKIFDLRRTYYLGVRDTREDIRRLRDEITSLRDISANVLDLAVIPGSAKLSIIDRFVRYGGPVRQCQVELKELVAKLELEKGIETAVRLSQEPGTGDDARGNHRAATLDRVCWVGHEEVG</sequence>
<dbReference type="EMBL" id="JAGHQL010000005">
    <property type="protein sequence ID" value="KAH0545472.1"/>
    <property type="molecule type" value="Genomic_DNA"/>
</dbReference>
<organism evidence="1 2">
    <name type="scientific">Glutinoglossum americanum</name>
    <dbReference type="NCBI Taxonomy" id="1670608"/>
    <lineage>
        <taxon>Eukaryota</taxon>
        <taxon>Fungi</taxon>
        <taxon>Dikarya</taxon>
        <taxon>Ascomycota</taxon>
        <taxon>Pezizomycotina</taxon>
        <taxon>Geoglossomycetes</taxon>
        <taxon>Geoglossales</taxon>
        <taxon>Geoglossaceae</taxon>
        <taxon>Glutinoglossum</taxon>
    </lineage>
</organism>
<keyword evidence="2" id="KW-1185">Reference proteome</keyword>
<dbReference type="Proteomes" id="UP000698800">
    <property type="component" value="Unassembled WGS sequence"/>
</dbReference>
<name>A0A9P8L6V3_9PEZI</name>
<dbReference type="OrthoDB" id="20872at2759"/>
<accession>A0A9P8L6V3</accession>
<reference evidence="1" key="1">
    <citation type="submission" date="2021-03" db="EMBL/GenBank/DDBJ databases">
        <title>Comparative genomics and phylogenomic investigation of the class Geoglossomycetes provide insights into ecological specialization and systematics.</title>
        <authorList>
            <person name="Melie T."/>
            <person name="Pirro S."/>
            <person name="Miller A.N."/>
            <person name="Quandt A."/>
        </authorList>
    </citation>
    <scope>NUCLEOTIDE SEQUENCE</scope>
    <source>
        <strain evidence="1">GBOQ0MN5Z8</strain>
    </source>
</reference>
<protein>
    <submittedName>
        <fullName evidence="1">Uncharacterized protein</fullName>
    </submittedName>
</protein>
<proteinExistence type="predicted"/>
<comment type="caution">
    <text evidence="1">The sequence shown here is derived from an EMBL/GenBank/DDBJ whole genome shotgun (WGS) entry which is preliminary data.</text>
</comment>